<evidence type="ECO:0000313" key="3">
    <source>
        <dbReference type="Proteomes" id="UP001162318"/>
    </source>
</evidence>
<feature type="non-terminal residue" evidence="2">
    <location>
        <position position="113"/>
    </location>
</feature>
<evidence type="ECO:0000259" key="1">
    <source>
        <dbReference type="Pfam" id="PF13700"/>
    </source>
</evidence>
<name>A0AA42X0G6_SPHYA</name>
<reference evidence="2" key="1">
    <citation type="submission" date="2022-09" db="EMBL/GenBank/DDBJ databases">
        <title>Intensive care unit water sources are persistently colonized with multi-drug resistant bacteria and are the site of extensive horizontal gene transfer of antibiotic resistance genes.</title>
        <authorList>
            <person name="Diorio-Toth L."/>
        </authorList>
    </citation>
    <scope>NUCLEOTIDE SEQUENCE</scope>
    <source>
        <strain evidence="2">GD03659</strain>
    </source>
</reference>
<dbReference type="InterPro" id="IPR025296">
    <property type="entry name" value="DUF4158"/>
</dbReference>
<gene>
    <name evidence="2" type="ORF">N5J77_29235</name>
</gene>
<comment type="caution">
    <text evidence="2">The sequence shown here is derived from an EMBL/GenBank/DDBJ whole genome shotgun (WGS) entry which is preliminary data.</text>
</comment>
<dbReference type="Pfam" id="PF13700">
    <property type="entry name" value="DUF4158"/>
    <property type="match status" value="1"/>
</dbReference>
<evidence type="ECO:0000313" key="2">
    <source>
        <dbReference type="EMBL" id="MDH2135215.1"/>
    </source>
</evidence>
<organism evidence="2 3">
    <name type="scientific">Sphingobium yanoikuyae</name>
    <name type="common">Sphingomonas yanoikuyae</name>
    <dbReference type="NCBI Taxonomy" id="13690"/>
    <lineage>
        <taxon>Bacteria</taxon>
        <taxon>Pseudomonadati</taxon>
        <taxon>Pseudomonadota</taxon>
        <taxon>Alphaproteobacteria</taxon>
        <taxon>Sphingomonadales</taxon>
        <taxon>Sphingomonadaceae</taxon>
        <taxon>Sphingobium</taxon>
    </lineage>
</organism>
<dbReference type="AlphaFoldDB" id="A0AA42X0G6"/>
<dbReference type="EMBL" id="JAOCKX010000096">
    <property type="protein sequence ID" value="MDH2135215.1"/>
    <property type="molecule type" value="Genomic_DNA"/>
</dbReference>
<accession>A0AA42X0G6</accession>
<protein>
    <submittedName>
        <fullName evidence="2">DUF4158 domain-containing protein</fullName>
    </submittedName>
</protein>
<sequence>MPRRVTLTDRQREALLHLPVDQGELLRHYTLSDEDLGHIRQRRRAHNRFGFALQLCVLRYPGRVLAPGELIPAQVSDFVAAQLGLTSDDLLLYAAREETRHEHLADLRRIYGY</sequence>
<proteinExistence type="predicted"/>
<feature type="domain" description="DUF4158" evidence="1">
    <location>
        <begin position="7"/>
        <end position="113"/>
    </location>
</feature>
<dbReference type="RefSeq" id="WP_279731818.1">
    <property type="nucleotide sequence ID" value="NZ_JAOCKX010000096.1"/>
</dbReference>
<dbReference type="Proteomes" id="UP001162318">
    <property type="component" value="Unassembled WGS sequence"/>
</dbReference>